<feature type="compositionally biased region" description="Low complexity" evidence="1">
    <location>
        <begin position="12"/>
        <end position="23"/>
    </location>
</feature>
<dbReference type="AlphaFoldDB" id="A0A1G7QRI3"/>
<reference evidence="2 3" key="1">
    <citation type="submission" date="2016-10" db="EMBL/GenBank/DDBJ databases">
        <authorList>
            <person name="de Groot N.N."/>
        </authorList>
    </citation>
    <scope>NUCLEOTIDE SEQUENCE [LARGE SCALE GENOMIC DNA]</scope>
    <source>
        <strain evidence="2 3">R5</strain>
    </source>
</reference>
<dbReference type="EMBL" id="FMZW01000102">
    <property type="protein sequence ID" value="SDG00489.1"/>
    <property type="molecule type" value="Genomic_DNA"/>
</dbReference>
<feature type="non-terminal residue" evidence="2">
    <location>
        <position position="30"/>
    </location>
</feature>
<feature type="region of interest" description="Disordered" evidence="1">
    <location>
        <begin position="1"/>
        <end position="30"/>
    </location>
</feature>
<dbReference type="Proteomes" id="UP000199245">
    <property type="component" value="Unassembled WGS sequence"/>
</dbReference>
<name>A0A1G7QRI3_9BRAD</name>
<sequence>MKYRQTDTPPVAAAKASFSTSTAYRIEKDP</sequence>
<evidence type="ECO:0000256" key="1">
    <source>
        <dbReference type="SAM" id="MobiDB-lite"/>
    </source>
</evidence>
<proteinExistence type="predicted"/>
<accession>A0A1G7QRI3</accession>
<gene>
    <name evidence="2" type="ORF">SAMN05216337_11021</name>
</gene>
<evidence type="ECO:0000313" key="2">
    <source>
        <dbReference type="EMBL" id="SDG00489.1"/>
    </source>
</evidence>
<organism evidence="2 3">
    <name type="scientific">Bradyrhizobium brasilense</name>
    <dbReference type="NCBI Taxonomy" id="1419277"/>
    <lineage>
        <taxon>Bacteria</taxon>
        <taxon>Pseudomonadati</taxon>
        <taxon>Pseudomonadota</taxon>
        <taxon>Alphaproteobacteria</taxon>
        <taxon>Hyphomicrobiales</taxon>
        <taxon>Nitrobacteraceae</taxon>
        <taxon>Bradyrhizobium</taxon>
    </lineage>
</organism>
<evidence type="ECO:0000313" key="3">
    <source>
        <dbReference type="Proteomes" id="UP000199245"/>
    </source>
</evidence>
<protein>
    <submittedName>
        <fullName evidence="2">Uncharacterized protein</fullName>
    </submittedName>
</protein>